<feature type="compositionally biased region" description="Basic and acidic residues" evidence="1">
    <location>
        <begin position="19"/>
        <end position="29"/>
    </location>
</feature>
<reference evidence="2 3" key="1">
    <citation type="submission" date="2020-02" db="EMBL/GenBank/DDBJ databases">
        <title>Draft genome sequence of Haematococcus lacustris strain NIES-144.</title>
        <authorList>
            <person name="Morimoto D."/>
            <person name="Nakagawa S."/>
            <person name="Yoshida T."/>
            <person name="Sawayama S."/>
        </authorList>
    </citation>
    <scope>NUCLEOTIDE SEQUENCE [LARGE SCALE GENOMIC DNA]</scope>
    <source>
        <strain evidence="2 3">NIES-144</strain>
    </source>
</reference>
<dbReference type="AlphaFoldDB" id="A0A699YXC7"/>
<sequence length="90" mass="9948">MQQAATPPGLAWPMGRMGRMSELDERDTHTGSTGLLRCRVSSCYPYNRPDLTWGYLRSTKEVCTLVTPRPSVRAAGPARVGCWQMCICVG</sequence>
<comment type="caution">
    <text evidence="2">The sequence shown here is derived from an EMBL/GenBank/DDBJ whole genome shotgun (WGS) entry which is preliminary data.</text>
</comment>
<keyword evidence="3" id="KW-1185">Reference proteome</keyword>
<proteinExistence type="predicted"/>
<dbReference type="EMBL" id="BLLF01000382">
    <property type="protein sequence ID" value="GFH11189.1"/>
    <property type="molecule type" value="Genomic_DNA"/>
</dbReference>
<name>A0A699YXC7_HAELA</name>
<dbReference type="Proteomes" id="UP000485058">
    <property type="component" value="Unassembled WGS sequence"/>
</dbReference>
<feature type="region of interest" description="Disordered" evidence="1">
    <location>
        <begin position="1"/>
        <end position="31"/>
    </location>
</feature>
<evidence type="ECO:0000313" key="2">
    <source>
        <dbReference type="EMBL" id="GFH11189.1"/>
    </source>
</evidence>
<evidence type="ECO:0000313" key="3">
    <source>
        <dbReference type="Proteomes" id="UP000485058"/>
    </source>
</evidence>
<organism evidence="2 3">
    <name type="scientific">Haematococcus lacustris</name>
    <name type="common">Green alga</name>
    <name type="synonym">Haematococcus pluvialis</name>
    <dbReference type="NCBI Taxonomy" id="44745"/>
    <lineage>
        <taxon>Eukaryota</taxon>
        <taxon>Viridiplantae</taxon>
        <taxon>Chlorophyta</taxon>
        <taxon>core chlorophytes</taxon>
        <taxon>Chlorophyceae</taxon>
        <taxon>CS clade</taxon>
        <taxon>Chlamydomonadales</taxon>
        <taxon>Haematococcaceae</taxon>
        <taxon>Haematococcus</taxon>
    </lineage>
</organism>
<protein>
    <submittedName>
        <fullName evidence="2">Uncharacterized protein</fullName>
    </submittedName>
</protein>
<gene>
    <name evidence="2" type="ORF">HaLaN_06650</name>
</gene>
<evidence type="ECO:0000256" key="1">
    <source>
        <dbReference type="SAM" id="MobiDB-lite"/>
    </source>
</evidence>
<accession>A0A699YXC7</accession>